<name>A0ABX4PN60_9LEPT</name>
<keyword evidence="1" id="KW-0472">Membrane</keyword>
<dbReference type="Proteomes" id="UP000231857">
    <property type="component" value="Unassembled WGS sequence"/>
</dbReference>
<organism evidence="2 3">
    <name type="scientific">Leptospira haakeii</name>
    <dbReference type="NCBI Taxonomy" id="2023198"/>
    <lineage>
        <taxon>Bacteria</taxon>
        <taxon>Pseudomonadati</taxon>
        <taxon>Spirochaetota</taxon>
        <taxon>Spirochaetia</taxon>
        <taxon>Leptospirales</taxon>
        <taxon>Leptospiraceae</taxon>
        <taxon>Leptospira</taxon>
    </lineage>
</organism>
<keyword evidence="3" id="KW-1185">Reference proteome</keyword>
<evidence type="ECO:0000313" key="3">
    <source>
        <dbReference type="Proteomes" id="UP000231857"/>
    </source>
</evidence>
<dbReference type="EMBL" id="NPEI01000004">
    <property type="protein sequence ID" value="PKA16132.1"/>
    <property type="molecule type" value="Genomic_DNA"/>
</dbReference>
<keyword evidence="1" id="KW-1133">Transmembrane helix</keyword>
<evidence type="ECO:0000313" key="2">
    <source>
        <dbReference type="EMBL" id="PKA16132.1"/>
    </source>
</evidence>
<proteinExistence type="predicted"/>
<reference evidence="2 3" key="1">
    <citation type="submission" date="2017-07" db="EMBL/GenBank/DDBJ databases">
        <title>Leptospira spp. isolated from tropical soils.</title>
        <authorList>
            <person name="Thibeaux R."/>
            <person name="Iraola G."/>
            <person name="Ferres I."/>
            <person name="Bierque E."/>
            <person name="Girault D."/>
            <person name="Soupe-Gilbert M.-E."/>
            <person name="Picardeau M."/>
            <person name="Goarant C."/>
        </authorList>
    </citation>
    <scope>NUCLEOTIDE SEQUENCE [LARGE SCALE GENOMIC DNA]</scope>
    <source>
        <strain evidence="2 3">ATI7-C-A2</strain>
    </source>
</reference>
<feature type="transmembrane region" description="Helical" evidence="1">
    <location>
        <begin position="37"/>
        <end position="57"/>
    </location>
</feature>
<gene>
    <name evidence="2" type="ORF">CH363_08255</name>
</gene>
<keyword evidence="1" id="KW-0812">Transmembrane</keyword>
<protein>
    <submittedName>
        <fullName evidence="2">Uncharacterized protein</fullName>
    </submittedName>
</protein>
<sequence length="281" mass="32495">MSLVLLSKTRAKSFGLAKRRQALFVRRNSEEISLKKISFYLLFTGILCLAFNGYLAAENTKIFGSGKRMTSNLRSAILTENVPEVIRKKYGNAKVYSLDLERFQHVVLIRKPLNKGVCYYNLENKLDLCSADPVLADGFKYFWYLDLKKDSLIYIFEFFGDEDYSDYKLTYLNTQTMKQKVLFYVAPIIKKEKNLHWGYPWDIVDIILSRKENDLLLNATFKHKIDVSEAGDYLDKTAKIPAIFFTGVPTQETDMKSEVQETKSFFTVESLSRIARNVKSP</sequence>
<evidence type="ECO:0000256" key="1">
    <source>
        <dbReference type="SAM" id="Phobius"/>
    </source>
</evidence>
<comment type="caution">
    <text evidence="2">The sequence shown here is derived from an EMBL/GenBank/DDBJ whole genome shotgun (WGS) entry which is preliminary data.</text>
</comment>
<accession>A0ABX4PN60</accession>